<dbReference type="PROSITE" id="PS50995">
    <property type="entry name" value="HTH_MARR_2"/>
    <property type="match status" value="1"/>
</dbReference>
<dbReference type="Gene3D" id="1.10.10.10">
    <property type="entry name" value="Winged helix-like DNA-binding domain superfamily/Winged helix DNA-binding domain"/>
    <property type="match status" value="1"/>
</dbReference>
<dbReference type="AlphaFoldDB" id="A0A919WIJ8"/>
<dbReference type="InterPro" id="IPR000835">
    <property type="entry name" value="HTH_MarR-typ"/>
</dbReference>
<feature type="domain" description="HTH marR-type" evidence="4">
    <location>
        <begin position="1"/>
        <end position="137"/>
    </location>
</feature>
<evidence type="ECO:0000256" key="3">
    <source>
        <dbReference type="ARBA" id="ARBA00023163"/>
    </source>
</evidence>
<evidence type="ECO:0000259" key="4">
    <source>
        <dbReference type="PROSITE" id="PS50995"/>
    </source>
</evidence>
<organism evidence="5 6">
    <name type="scientific">Robertmurraya siralis</name>
    <dbReference type="NCBI Taxonomy" id="77777"/>
    <lineage>
        <taxon>Bacteria</taxon>
        <taxon>Bacillati</taxon>
        <taxon>Bacillota</taxon>
        <taxon>Bacilli</taxon>
        <taxon>Bacillales</taxon>
        <taxon>Bacillaceae</taxon>
        <taxon>Robertmurraya</taxon>
    </lineage>
</organism>
<dbReference type="InterPro" id="IPR011991">
    <property type="entry name" value="ArsR-like_HTH"/>
</dbReference>
<evidence type="ECO:0000313" key="5">
    <source>
        <dbReference type="EMBL" id="GIN62453.1"/>
    </source>
</evidence>
<dbReference type="EMBL" id="BORC01000003">
    <property type="protein sequence ID" value="GIN62453.1"/>
    <property type="molecule type" value="Genomic_DNA"/>
</dbReference>
<dbReference type="Proteomes" id="UP000682111">
    <property type="component" value="Unassembled WGS sequence"/>
</dbReference>
<sequence length="141" mass="16432">MEKIEDCFCFLLGKTFHKVSQKGKERLSNFGITPVQFTILHLLWEKEGQKSIDIAKRLHLDGSTITPILDRLVQNGLIERRHDPKDRRINLIYLTEKGKELETPLNNTMDEVNHSVIEGFEEEEIKVFKKMLTKLGLNQEN</sequence>
<dbReference type="PANTHER" id="PTHR42756">
    <property type="entry name" value="TRANSCRIPTIONAL REGULATOR, MARR"/>
    <property type="match status" value="1"/>
</dbReference>
<accession>A0A919WIJ8</accession>
<comment type="caution">
    <text evidence="5">The sequence shown here is derived from an EMBL/GenBank/DDBJ whole genome shotgun (WGS) entry which is preliminary data.</text>
</comment>
<evidence type="ECO:0000256" key="2">
    <source>
        <dbReference type="ARBA" id="ARBA00023125"/>
    </source>
</evidence>
<gene>
    <name evidence="5" type="ORF">J27TS8_24460</name>
</gene>
<name>A0A919WIJ8_9BACI</name>
<reference evidence="5" key="1">
    <citation type="submission" date="2021-03" db="EMBL/GenBank/DDBJ databases">
        <title>Antimicrobial resistance genes in bacteria isolated from Japanese honey, and their potential for conferring macrolide and lincosamide resistance in the American foulbrood pathogen Paenibacillus larvae.</title>
        <authorList>
            <person name="Okamoto M."/>
            <person name="Kumagai M."/>
            <person name="Kanamori H."/>
            <person name="Takamatsu D."/>
        </authorList>
    </citation>
    <scope>NUCLEOTIDE SEQUENCE</scope>
    <source>
        <strain evidence="5">J27TS8</strain>
    </source>
</reference>
<dbReference type="RefSeq" id="WP_095310550.1">
    <property type="nucleotide sequence ID" value="NZ_BORC01000003.1"/>
</dbReference>
<dbReference type="InterPro" id="IPR036388">
    <property type="entry name" value="WH-like_DNA-bd_sf"/>
</dbReference>
<dbReference type="SMART" id="SM00347">
    <property type="entry name" value="HTH_MARR"/>
    <property type="match status" value="1"/>
</dbReference>
<evidence type="ECO:0000256" key="1">
    <source>
        <dbReference type="ARBA" id="ARBA00023015"/>
    </source>
</evidence>
<dbReference type="PRINTS" id="PR00598">
    <property type="entry name" value="HTHMARR"/>
</dbReference>
<keyword evidence="3" id="KW-0804">Transcription</keyword>
<keyword evidence="1" id="KW-0805">Transcription regulation</keyword>
<keyword evidence="6" id="KW-1185">Reference proteome</keyword>
<dbReference type="PANTHER" id="PTHR42756:SF1">
    <property type="entry name" value="TRANSCRIPTIONAL REPRESSOR OF EMRAB OPERON"/>
    <property type="match status" value="1"/>
</dbReference>
<dbReference type="Pfam" id="PF01047">
    <property type="entry name" value="MarR"/>
    <property type="match status" value="1"/>
</dbReference>
<dbReference type="GO" id="GO:0003700">
    <property type="term" value="F:DNA-binding transcription factor activity"/>
    <property type="evidence" value="ECO:0007669"/>
    <property type="project" value="InterPro"/>
</dbReference>
<keyword evidence="2" id="KW-0238">DNA-binding</keyword>
<proteinExistence type="predicted"/>
<dbReference type="InterPro" id="IPR036390">
    <property type="entry name" value="WH_DNA-bd_sf"/>
</dbReference>
<dbReference type="GO" id="GO:0003677">
    <property type="term" value="F:DNA binding"/>
    <property type="evidence" value="ECO:0007669"/>
    <property type="project" value="UniProtKB-KW"/>
</dbReference>
<dbReference type="CDD" id="cd00090">
    <property type="entry name" value="HTH_ARSR"/>
    <property type="match status" value="1"/>
</dbReference>
<dbReference type="SUPFAM" id="SSF46785">
    <property type="entry name" value="Winged helix' DNA-binding domain"/>
    <property type="match status" value="1"/>
</dbReference>
<protein>
    <submittedName>
        <fullName evidence="5">MarR family transcriptional regulator</fullName>
    </submittedName>
</protein>
<evidence type="ECO:0000313" key="6">
    <source>
        <dbReference type="Proteomes" id="UP000682111"/>
    </source>
</evidence>